<accession>A0A4Y2U0F3</accession>
<organism evidence="2 3">
    <name type="scientific">Araneus ventricosus</name>
    <name type="common">Orbweaver spider</name>
    <name type="synonym">Epeira ventricosa</name>
    <dbReference type="NCBI Taxonomy" id="182803"/>
    <lineage>
        <taxon>Eukaryota</taxon>
        <taxon>Metazoa</taxon>
        <taxon>Ecdysozoa</taxon>
        <taxon>Arthropoda</taxon>
        <taxon>Chelicerata</taxon>
        <taxon>Arachnida</taxon>
        <taxon>Araneae</taxon>
        <taxon>Araneomorphae</taxon>
        <taxon>Entelegynae</taxon>
        <taxon>Araneoidea</taxon>
        <taxon>Araneidae</taxon>
        <taxon>Araneus</taxon>
    </lineage>
</organism>
<dbReference type="Proteomes" id="UP000499080">
    <property type="component" value="Unassembled WGS sequence"/>
</dbReference>
<dbReference type="EMBL" id="BGPR01032507">
    <property type="protein sequence ID" value="GBO06072.1"/>
    <property type="molecule type" value="Genomic_DNA"/>
</dbReference>
<evidence type="ECO:0000256" key="1">
    <source>
        <dbReference type="SAM" id="MobiDB-lite"/>
    </source>
</evidence>
<evidence type="ECO:0000313" key="3">
    <source>
        <dbReference type="Proteomes" id="UP000499080"/>
    </source>
</evidence>
<sequence length="92" mass="10160">MTSSSVIAYNKGSQPCGIPQWLSTKVSTSGPEGSRLETRFHPRSIIRYIIPLVRRERLERWASPSSSEQGSKLRGPSQNSSRVAAKCNVNIS</sequence>
<feature type="region of interest" description="Disordered" evidence="1">
    <location>
        <begin position="60"/>
        <end position="92"/>
    </location>
</feature>
<gene>
    <name evidence="2" type="ORF">AVEN_265132_1</name>
</gene>
<evidence type="ECO:0000313" key="2">
    <source>
        <dbReference type="EMBL" id="GBO06072.1"/>
    </source>
</evidence>
<comment type="caution">
    <text evidence="2">The sequence shown here is derived from an EMBL/GenBank/DDBJ whole genome shotgun (WGS) entry which is preliminary data.</text>
</comment>
<reference evidence="2 3" key="1">
    <citation type="journal article" date="2019" name="Sci. Rep.">
        <title>Orb-weaving spider Araneus ventricosus genome elucidates the spidroin gene catalogue.</title>
        <authorList>
            <person name="Kono N."/>
            <person name="Nakamura H."/>
            <person name="Ohtoshi R."/>
            <person name="Moran D.A.P."/>
            <person name="Shinohara A."/>
            <person name="Yoshida Y."/>
            <person name="Fujiwara M."/>
            <person name="Mori M."/>
            <person name="Tomita M."/>
            <person name="Arakawa K."/>
        </authorList>
    </citation>
    <scope>NUCLEOTIDE SEQUENCE [LARGE SCALE GENOMIC DNA]</scope>
</reference>
<keyword evidence="3" id="KW-1185">Reference proteome</keyword>
<proteinExistence type="predicted"/>
<name>A0A4Y2U0F3_ARAVE</name>
<feature type="compositionally biased region" description="Polar residues" evidence="1">
    <location>
        <begin position="63"/>
        <end position="82"/>
    </location>
</feature>
<dbReference type="AlphaFoldDB" id="A0A4Y2U0F3"/>
<protein>
    <submittedName>
        <fullName evidence="2">Uncharacterized protein</fullName>
    </submittedName>
</protein>